<proteinExistence type="predicted"/>
<name>A0ABD5ITK4_9BACL</name>
<accession>A0ABD5ITK4</accession>
<keyword evidence="4" id="KW-1185">Reference proteome</keyword>
<organism evidence="3 5">
    <name type="scientific">Anoxybacteroides rupiense</name>
    <dbReference type="NCBI Taxonomy" id="311460"/>
    <lineage>
        <taxon>Bacteria</taxon>
        <taxon>Bacillati</taxon>
        <taxon>Bacillota</taxon>
        <taxon>Bacilli</taxon>
        <taxon>Bacillales</taxon>
        <taxon>Anoxybacillaceae</taxon>
        <taxon>Anoxybacteroides</taxon>
    </lineage>
</organism>
<evidence type="ECO:0000313" key="4">
    <source>
        <dbReference type="Proteomes" id="UP001213979"/>
    </source>
</evidence>
<protein>
    <submittedName>
        <fullName evidence="3">DUF4183 domain-containing protein</fullName>
    </submittedName>
</protein>
<dbReference type="EMBL" id="JARTLI010000007">
    <property type="protein sequence ID" value="MED5051533.1"/>
    <property type="molecule type" value="Genomic_DNA"/>
</dbReference>
<dbReference type="RefSeq" id="WP_044743470.1">
    <property type="nucleotide sequence ID" value="NZ_JAGUQN010000019.1"/>
</dbReference>
<evidence type="ECO:0000313" key="5">
    <source>
        <dbReference type="Proteomes" id="UP001339962"/>
    </source>
</evidence>
<dbReference type="Pfam" id="PF13799">
    <property type="entry name" value="DUF4183"/>
    <property type="match status" value="1"/>
</dbReference>
<reference evidence="3 5" key="2">
    <citation type="submission" date="2023-03" db="EMBL/GenBank/DDBJ databases">
        <title>Bacillus Genome Sequencing.</title>
        <authorList>
            <person name="Dunlap C."/>
        </authorList>
    </citation>
    <scope>NUCLEOTIDE SEQUENCE [LARGE SCALE GENOMIC DNA]</scope>
    <source>
        <strain evidence="3 5">NRS-38</strain>
    </source>
</reference>
<evidence type="ECO:0000313" key="3">
    <source>
        <dbReference type="EMBL" id="MED5051533.1"/>
    </source>
</evidence>
<evidence type="ECO:0000259" key="1">
    <source>
        <dbReference type="Pfam" id="PF13799"/>
    </source>
</evidence>
<comment type="caution">
    <text evidence="3">The sequence shown here is derived from an EMBL/GenBank/DDBJ whole genome shotgun (WGS) entry which is preliminary data.</text>
</comment>
<dbReference type="EMBL" id="JAQOTG010000007">
    <property type="protein sequence ID" value="MDE8564074.1"/>
    <property type="molecule type" value="Genomic_DNA"/>
</dbReference>
<dbReference type="Proteomes" id="UP001213979">
    <property type="component" value="Unassembled WGS sequence"/>
</dbReference>
<dbReference type="InterPro" id="IPR025237">
    <property type="entry name" value="DUF4183"/>
</dbReference>
<sequence>MRKKQNDQRHVIAVPRVYDWVNRTTTIHLSVDLLIPPQILQVETYQYNSISDGCKTVYTNDDELKEYGNRGILDPKNVSFINLFINGVLQPQNVYEVQEGKLILNSADVPLKGTPIILQFVTIKQGGRHHQD</sequence>
<dbReference type="Proteomes" id="UP001339962">
    <property type="component" value="Unassembled WGS sequence"/>
</dbReference>
<evidence type="ECO:0000313" key="2">
    <source>
        <dbReference type="EMBL" id="MDE8564074.1"/>
    </source>
</evidence>
<dbReference type="AlphaFoldDB" id="A0ABD5ITK4"/>
<gene>
    <name evidence="3" type="ORF">P9850_06615</name>
    <name evidence="2" type="ORF">PNH38_09250</name>
</gene>
<reference evidence="2 4" key="1">
    <citation type="submission" date="2023-01" db="EMBL/GenBank/DDBJ databases">
        <title>Genome-based reclassification of Anoxybacillus geothermalis as a later heterotypic synonym of Anoxybacillus rupiensis.</title>
        <authorList>
            <person name="Inan Bektas K."/>
            <person name="Canakci S."/>
            <person name="Belduz A.A."/>
            <person name="Guler H.H."/>
        </authorList>
    </citation>
    <scope>NUCLEOTIDE SEQUENCE [LARGE SCALE GENOMIC DNA]</scope>
    <source>
        <strain evidence="2 4">DSM 17127</strain>
    </source>
</reference>
<feature type="domain" description="DUF4183" evidence="1">
    <location>
        <begin position="48"/>
        <end position="120"/>
    </location>
</feature>